<evidence type="ECO:0000256" key="1">
    <source>
        <dbReference type="ARBA" id="ARBA00023098"/>
    </source>
</evidence>
<dbReference type="InterPro" id="IPR002641">
    <property type="entry name" value="PNPLA_dom"/>
</dbReference>
<dbReference type="GO" id="GO:0016042">
    <property type="term" value="P:lipid catabolic process"/>
    <property type="evidence" value="ECO:0007669"/>
    <property type="project" value="UniProtKB-UniRule"/>
</dbReference>
<name>A0A5B8HWS9_9VIRU</name>
<reference evidence="4" key="1">
    <citation type="submission" date="2018-11" db="EMBL/GenBank/DDBJ databases">
        <title>A distinct lineage of giant viruses engineers rhodopsin photosystems in predatory marine eukaryotes.</title>
        <authorList>
            <person name="Needham D.M."/>
            <person name="Yoshizawa S."/>
            <person name="Hosaka T."/>
            <person name="Poirier C."/>
            <person name="Choi C.-J."/>
            <person name="Hehenberger E."/>
            <person name="Irwin N.A.T."/>
            <person name="Wilken S."/>
            <person name="Yung C.-M."/>
            <person name="Bachy C."/>
            <person name="Kurihara R."/>
            <person name="Nakajima Y."/>
            <person name="Kojima K."/>
            <person name="Kimura-Someya T."/>
            <person name="Leonard G."/>
            <person name="Malmstrom R.R."/>
            <person name="Mende D."/>
            <person name="Olson D.K."/>
            <person name="Sudo Y."/>
            <person name="Sudek S."/>
            <person name="Richards T.A."/>
            <person name="DeLong E.F."/>
            <person name="Keeling P.J."/>
            <person name="Santoro A.E."/>
            <person name="Shirouzu M."/>
            <person name="Iwasaki W."/>
            <person name="Worden A.Z."/>
        </authorList>
    </citation>
    <scope>NUCLEOTIDE SEQUENCE</scope>
</reference>
<feature type="short sequence motif" description="DGA/G" evidence="2">
    <location>
        <begin position="173"/>
        <end position="175"/>
    </location>
</feature>
<keyword evidence="1 2" id="KW-0443">Lipid metabolism</keyword>
<proteinExistence type="predicted"/>
<comment type="caution">
    <text evidence="2">Lacks conserved residue(s) required for the propagation of feature annotation.</text>
</comment>
<dbReference type="SUPFAM" id="SSF52151">
    <property type="entry name" value="FabD/lysophospholipase-like"/>
    <property type="match status" value="1"/>
</dbReference>
<feature type="active site" description="Nucleophile" evidence="2">
    <location>
        <position position="40"/>
    </location>
</feature>
<accession>A0A5B8HWS9</accession>
<dbReference type="PANTHER" id="PTHR46394">
    <property type="entry name" value="ANNEXIN"/>
    <property type="match status" value="1"/>
</dbReference>
<protein>
    <submittedName>
        <fullName evidence="4">Patatin-like phospholipase</fullName>
    </submittedName>
</protein>
<evidence type="ECO:0000259" key="3">
    <source>
        <dbReference type="PROSITE" id="PS51635"/>
    </source>
</evidence>
<feature type="short sequence motif" description="GXSXG" evidence="2">
    <location>
        <begin position="38"/>
        <end position="42"/>
    </location>
</feature>
<feature type="active site" description="Proton acceptor" evidence="2">
    <location>
        <position position="173"/>
    </location>
</feature>
<dbReference type="InterPro" id="IPR016035">
    <property type="entry name" value="Acyl_Trfase/lysoPLipase"/>
</dbReference>
<gene>
    <name evidence="4" type="ORF">5_70</name>
</gene>
<feature type="domain" description="PNPLA" evidence="3">
    <location>
        <begin position="5"/>
        <end position="186"/>
    </location>
</feature>
<sequence>MIENLVFSSGGIMGYAFIGTYKYLEEHKLIDNIKNIAGCSTGSIMALNVSLGFSSNEIEKIAKGIDFSKLVNQNNNILDMVDNYGYENGEYLIKILKILLKTKTNNEDITFKEHYELFKKKLIIVGCNFCKIKVEYFNHKTQPDMKIWEAIRISCSIPLLFTPYKYKDCLYVDGALIEPCPTNYFKDQKKTLGILLNSNNKERNESTDFKTYLSNLIFFNIRNSVKRKKQKKNNITINLNKYNDLSNFKLSDDLKDEYIKMGYEITKDKLPEIIKYFES</sequence>
<dbReference type="PROSITE" id="PS51635">
    <property type="entry name" value="PNPLA"/>
    <property type="match status" value="1"/>
</dbReference>
<organism evidence="4">
    <name type="scientific">Mimiviridae sp. ChoanoV1</name>
    <dbReference type="NCBI Taxonomy" id="2596887"/>
    <lineage>
        <taxon>Viruses</taxon>
        <taxon>Varidnaviria</taxon>
        <taxon>Bamfordvirae</taxon>
        <taxon>Nucleocytoviricota</taxon>
        <taxon>Megaviricetes</taxon>
        <taxon>Imitervirales</taxon>
        <taxon>Schizomimiviridae</taxon>
    </lineage>
</organism>
<dbReference type="PANTHER" id="PTHR46394:SF1">
    <property type="entry name" value="PNPLA DOMAIN-CONTAINING PROTEIN"/>
    <property type="match status" value="1"/>
</dbReference>
<dbReference type="EMBL" id="MK250089">
    <property type="protein sequence ID" value="QDY52273.1"/>
    <property type="molecule type" value="Genomic_DNA"/>
</dbReference>
<keyword evidence="2" id="KW-0378">Hydrolase</keyword>
<evidence type="ECO:0000313" key="4">
    <source>
        <dbReference type="EMBL" id="QDY52273.1"/>
    </source>
</evidence>
<dbReference type="InterPro" id="IPR052580">
    <property type="entry name" value="Lipid_Hydrolase"/>
</dbReference>
<evidence type="ECO:0000256" key="2">
    <source>
        <dbReference type="PROSITE-ProRule" id="PRU01161"/>
    </source>
</evidence>
<keyword evidence="2" id="KW-0442">Lipid degradation</keyword>
<dbReference type="Gene3D" id="3.40.1090.10">
    <property type="entry name" value="Cytosolic phospholipase A2 catalytic domain"/>
    <property type="match status" value="2"/>
</dbReference>
<dbReference type="GO" id="GO:0016787">
    <property type="term" value="F:hydrolase activity"/>
    <property type="evidence" value="ECO:0007669"/>
    <property type="project" value="UniProtKB-UniRule"/>
</dbReference>
<dbReference type="Pfam" id="PF01734">
    <property type="entry name" value="Patatin"/>
    <property type="match status" value="1"/>
</dbReference>